<organism evidence="1">
    <name type="scientific">marine metagenome</name>
    <dbReference type="NCBI Taxonomy" id="408172"/>
    <lineage>
        <taxon>unclassified sequences</taxon>
        <taxon>metagenomes</taxon>
        <taxon>ecological metagenomes</taxon>
    </lineage>
</organism>
<dbReference type="AlphaFoldDB" id="A0A382FB68"/>
<dbReference type="Pfam" id="PF11376">
    <property type="entry name" value="DUF3179"/>
    <property type="match status" value="1"/>
</dbReference>
<gene>
    <name evidence="1" type="ORF">METZ01_LOCUS212297</name>
</gene>
<name>A0A382FB68_9ZZZZ</name>
<protein>
    <recommendedName>
        <fullName evidence="2">DUF3179 domain-containing protein</fullName>
    </recommendedName>
</protein>
<dbReference type="InterPro" id="IPR021516">
    <property type="entry name" value="DUF3179"/>
</dbReference>
<evidence type="ECO:0008006" key="2">
    <source>
        <dbReference type="Google" id="ProtNLM"/>
    </source>
</evidence>
<sequence length="116" mass="12936">MIRIGRQYLLLTVTLIILLSANFLVLDTEAQKQWRQFSIVNAGYSTDPIMTVLPFDAIPAITDPRFVEADQARLDVNSPIIGVSLNGDSHAYSIRLLNDHEIVNDQVGDIPIATTW</sequence>
<proteinExistence type="predicted"/>
<dbReference type="EMBL" id="UINC01048651">
    <property type="protein sequence ID" value="SVB59443.1"/>
    <property type="molecule type" value="Genomic_DNA"/>
</dbReference>
<accession>A0A382FB68</accession>
<reference evidence="1" key="1">
    <citation type="submission" date="2018-05" db="EMBL/GenBank/DDBJ databases">
        <authorList>
            <person name="Lanie J.A."/>
            <person name="Ng W.-L."/>
            <person name="Kazmierczak K.M."/>
            <person name="Andrzejewski T.M."/>
            <person name="Davidsen T.M."/>
            <person name="Wayne K.J."/>
            <person name="Tettelin H."/>
            <person name="Glass J.I."/>
            <person name="Rusch D."/>
            <person name="Podicherti R."/>
            <person name="Tsui H.-C.T."/>
            <person name="Winkler M.E."/>
        </authorList>
    </citation>
    <scope>NUCLEOTIDE SEQUENCE</scope>
</reference>
<evidence type="ECO:0000313" key="1">
    <source>
        <dbReference type="EMBL" id="SVB59443.1"/>
    </source>
</evidence>